<keyword evidence="3" id="KW-1185">Reference proteome</keyword>
<keyword evidence="1" id="KW-0472">Membrane</keyword>
<name>A0AAX4P1W5_9CHLO</name>
<sequence>MKSGGGVLCISVLQLVVGLGLLIIYEAYKKEFFRAKGSQGDDGAGTVITSTNTPMDIIFFLSISNNIFAFFGLAGVINSQKELVTSFFCYNVVQIIFSFHLFVDVAVDTTIKFPRESGVSSSYETAAAVFVFFNFMLSIGATVFAVQAVSEMKEKTREEYNKLSTVLDDVLPA</sequence>
<reference evidence="2 3" key="1">
    <citation type="submission" date="2024-03" db="EMBL/GenBank/DDBJ databases">
        <title>Complete genome sequence of the green alga Chloropicon roscoffensis RCC1871.</title>
        <authorList>
            <person name="Lemieux C."/>
            <person name="Pombert J.-F."/>
            <person name="Otis C."/>
            <person name="Turmel M."/>
        </authorList>
    </citation>
    <scope>NUCLEOTIDE SEQUENCE [LARGE SCALE GENOMIC DNA]</scope>
    <source>
        <strain evidence="2 3">RCC1871</strain>
    </source>
</reference>
<feature type="transmembrane region" description="Helical" evidence="1">
    <location>
        <begin position="127"/>
        <end position="149"/>
    </location>
</feature>
<dbReference type="Proteomes" id="UP001472866">
    <property type="component" value="Chromosome 02"/>
</dbReference>
<proteinExistence type="predicted"/>
<protein>
    <submittedName>
        <fullName evidence="2">Uncharacterized protein</fullName>
    </submittedName>
</protein>
<accession>A0AAX4P1W5</accession>
<keyword evidence="1" id="KW-1133">Transmembrane helix</keyword>
<evidence type="ECO:0000313" key="2">
    <source>
        <dbReference type="EMBL" id="WZN59908.1"/>
    </source>
</evidence>
<feature type="transmembrane region" description="Helical" evidence="1">
    <location>
        <begin position="88"/>
        <end position="107"/>
    </location>
</feature>
<evidence type="ECO:0000256" key="1">
    <source>
        <dbReference type="SAM" id="Phobius"/>
    </source>
</evidence>
<feature type="transmembrane region" description="Helical" evidence="1">
    <location>
        <begin position="7"/>
        <end position="28"/>
    </location>
</feature>
<dbReference type="EMBL" id="CP151502">
    <property type="protein sequence ID" value="WZN59908.1"/>
    <property type="molecule type" value="Genomic_DNA"/>
</dbReference>
<feature type="transmembrane region" description="Helical" evidence="1">
    <location>
        <begin position="57"/>
        <end position="76"/>
    </location>
</feature>
<evidence type="ECO:0000313" key="3">
    <source>
        <dbReference type="Proteomes" id="UP001472866"/>
    </source>
</evidence>
<gene>
    <name evidence="2" type="ORF">HKI87_02g14360</name>
</gene>
<keyword evidence="1" id="KW-0812">Transmembrane</keyword>
<dbReference type="AlphaFoldDB" id="A0AAX4P1W5"/>
<organism evidence="2 3">
    <name type="scientific">Chloropicon roscoffensis</name>
    <dbReference type="NCBI Taxonomy" id="1461544"/>
    <lineage>
        <taxon>Eukaryota</taxon>
        <taxon>Viridiplantae</taxon>
        <taxon>Chlorophyta</taxon>
        <taxon>Chloropicophyceae</taxon>
        <taxon>Chloropicales</taxon>
        <taxon>Chloropicaceae</taxon>
        <taxon>Chloropicon</taxon>
    </lineage>
</organism>